<dbReference type="SUPFAM" id="SSF48452">
    <property type="entry name" value="TPR-like"/>
    <property type="match status" value="1"/>
</dbReference>
<protein>
    <submittedName>
        <fullName evidence="6">Cytochrome c-type biogenesis protein CcmH</fullName>
    </submittedName>
</protein>
<keyword evidence="1" id="KW-0677">Repeat</keyword>
<organism evidence="6 7">
    <name type="scientific">Volucribacter psittacicida</name>
    <dbReference type="NCBI Taxonomy" id="203482"/>
    <lineage>
        <taxon>Bacteria</taxon>
        <taxon>Pseudomonadati</taxon>
        <taxon>Pseudomonadota</taxon>
        <taxon>Gammaproteobacteria</taxon>
        <taxon>Pasteurellales</taxon>
        <taxon>Pasteurellaceae</taxon>
        <taxon>Volucribacter</taxon>
    </lineage>
</organism>
<dbReference type="PANTHER" id="PTHR47870:SF2">
    <property type="entry name" value="FORMATE-DEPENDENT NITRITE REDUCTASE COMPLEX SUBUNIT NRFF"/>
    <property type="match status" value="1"/>
</dbReference>
<dbReference type="InterPro" id="IPR019734">
    <property type="entry name" value="TPR_rpt"/>
</dbReference>
<dbReference type="Proteomes" id="UP000294702">
    <property type="component" value="Unassembled WGS sequence"/>
</dbReference>
<dbReference type="EMBL" id="SMFT01000007">
    <property type="protein sequence ID" value="TCJ94679.1"/>
    <property type="molecule type" value="Genomic_DNA"/>
</dbReference>
<dbReference type="InterPro" id="IPR051263">
    <property type="entry name" value="C-type_cytochrome_biogenesis"/>
</dbReference>
<evidence type="ECO:0000256" key="2">
    <source>
        <dbReference type="ARBA" id="ARBA00022803"/>
    </source>
</evidence>
<proteinExistence type="predicted"/>
<dbReference type="OrthoDB" id="9776053at2"/>
<evidence type="ECO:0000256" key="4">
    <source>
        <dbReference type="SAM" id="Phobius"/>
    </source>
</evidence>
<keyword evidence="4" id="KW-0472">Membrane</keyword>
<feature type="transmembrane region" description="Helical" evidence="4">
    <location>
        <begin position="6"/>
        <end position="26"/>
    </location>
</feature>
<evidence type="ECO:0000313" key="6">
    <source>
        <dbReference type="EMBL" id="TCJ94679.1"/>
    </source>
</evidence>
<dbReference type="InterPro" id="IPR056413">
    <property type="entry name" value="TPR_CcmH_CycH"/>
</dbReference>
<gene>
    <name evidence="6" type="ORF">EV694_2109</name>
</gene>
<keyword evidence="7" id="KW-1185">Reference proteome</keyword>
<dbReference type="PROSITE" id="PS50005">
    <property type="entry name" value="TPR"/>
    <property type="match status" value="1"/>
</dbReference>
<reference evidence="6 7" key="1">
    <citation type="submission" date="2019-03" db="EMBL/GenBank/DDBJ databases">
        <title>Genomic Encyclopedia of Type Strains, Phase IV (KMG-IV): sequencing the most valuable type-strain genomes for metagenomic binning, comparative biology and taxonomic classification.</title>
        <authorList>
            <person name="Goeker M."/>
        </authorList>
    </citation>
    <scope>NUCLEOTIDE SEQUENCE [LARGE SCALE GENOMIC DNA]</scope>
    <source>
        <strain evidence="6 7">DSM 15534</strain>
    </source>
</reference>
<dbReference type="GO" id="GO:0005886">
    <property type="term" value="C:plasma membrane"/>
    <property type="evidence" value="ECO:0007669"/>
    <property type="project" value="TreeGrafter"/>
</dbReference>
<dbReference type="Pfam" id="PF23914">
    <property type="entry name" value="TPR_CcmH_CycH"/>
    <property type="match status" value="1"/>
</dbReference>
<accession>A0A4R1FMU2</accession>
<evidence type="ECO:0000256" key="1">
    <source>
        <dbReference type="ARBA" id="ARBA00022737"/>
    </source>
</evidence>
<evidence type="ECO:0000256" key="3">
    <source>
        <dbReference type="PROSITE-ProRule" id="PRU00339"/>
    </source>
</evidence>
<dbReference type="PANTHER" id="PTHR47870">
    <property type="entry name" value="CYTOCHROME C-TYPE BIOGENESIS PROTEIN CCMH"/>
    <property type="match status" value="1"/>
</dbReference>
<keyword evidence="4" id="KW-1133">Transmembrane helix</keyword>
<feature type="transmembrane region" description="Helical" evidence="4">
    <location>
        <begin position="80"/>
        <end position="98"/>
    </location>
</feature>
<keyword evidence="4" id="KW-0812">Transmembrane</keyword>
<feature type="repeat" description="TPR" evidence="3">
    <location>
        <begin position="147"/>
        <end position="180"/>
    </location>
</feature>
<sequence length="273" mass="31496">MLFWFVLILFSLCTFVLLCVPMTKFIDWQKNHRQQTNIALYQAQQSADTELSQEMAQRLLQDEQYNATHRPLSAVRFRPIFSFCLALLVLATALTYYFSLPRYQQVQQGLQANKAQQAELMQSNSQQKNDRHLINVQNRLRQNPNDGENWYQLGQLYLFNNEFANALESFQRAKRLLGDKPYILGAIATVLYYQAGQKMTEQTEQVLQQALAQDPLDTASLSLLASEAFLNADYAQALTIWQQILDSGRSTVERRSIIQSMQMAEGLQRARQP</sequence>
<feature type="domain" description="Cytochrome c-type biogenesis protein H TPR" evidence="5">
    <location>
        <begin position="104"/>
        <end position="246"/>
    </location>
</feature>
<name>A0A4R1FMU2_9PAST</name>
<dbReference type="AlphaFoldDB" id="A0A4R1FMU2"/>
<dbReference type="RefSeq" id="WP_132692219.1">
    <property type="nucleotide sequence ID" value="NZ_SMFT01000007.1"/>
</dbReference>
<evidence type="ECO:0000313" key="7">
    <source>
        <dbReference type="Proteomes" id="UP000294702"/>
    </source>
</evidence>
<evidence type="ECO:0000259" key="5">
    <source>
        <dbReference type="Pfam" id="PF23914"/>
    </source>
</evidence>
<comment type="caution">
    <text evidence="6">The sequence shown here is derived from an EMBL/GenBank/DDBJ whole genome shotgun (WGS) entry which is preliminary data.</text>
</comment>
<dbReference type="Gene3D" id="1.25.40.10">
    <property type="entry name" value="Tetratricopeptide repeat domain"/>
    <property type="match status" value="1"/>
</dbReference>
<keyword evidence="2 3" id="KW-0802">TPR repeat</keyword>
<dbReference type="InterPro" id="IPR011990">
    <property type="entry name" value="TPR-like_helical_dom_sf"/>
</dbReference>